<dbReference type="PROSITE" id="PS50206">
    <property type="entry name" value="RHODANESE_3"/>
    <property type="match status" value="1"/>
</dbReference>
<gene>
    <name evidence="4" type="ORF">M622_03165</name>
</gene>
<comment type="caution">
    <text evidence="4">The sequence shown here is derived from an EMBL/GenBank/DDBJ whole genome shotgun (WGS) entry which is preliminary data.</text>
</comment>
<dbReference type="AlphaFoldDB" id="S9ZRQ0"/>
<dbReference type="InterPro" id="IPR001763">
    <property type="entry name" value="Rhodanese-like_dom"/>
</dbReference>
<evidence type="ECO:0000313" key="5">
    <source>
        <dbReference type="Proteomes" id="UP000015455"/>
    </source>
</evidence>
<proteinExistence type="predicted"/>
<dbReference type="PATRIC" id="fig|1348657.5.peg.1608"/>
<dbReference type="EMBL" id="ATJV01000048">
    <property type="protein sequence ID" value="EPZ16192.1"/>
    <property type="molecule type" value="Genomic_DNA"/>
</dbReference>
<feature type="compositionally biased region" description="Polar residues" evidence="1">
    <location>
        <begin position="155"/>
        <end position="165"/>
    </location>
</feature>
<protein>
    <recommendedName>
        <fullName evidence="3">Rhodanese domain-containing protein</fullName>
    </recommendedName>
</protein>
<dbReference type="STRING" id="1348657.M622_03165"/>
<dbReference type="InterPro" id="IPR036873">
    <property type="entry name" value="Rhodanese-like_dom_sf"/>
</dbReference>
<dbReference type="Gene3D" id="3.40.250.10">
    <property type="entry name" value="Rhodanese-like domain"/>
    <property type="match status" value="1"/>
</dbReference>
<feature type="signal peptide" evidence="2">
    <location>
        <begin position="1"/>
        <end position="19"/>
    </location>
</feature>
<organism evidence="4 5">
    <name type="scientific">Thauera terpenica 58Eu</name>
    <dbReference type="NCBI Taxonomy" id="1348657"/>
    <lineage>
        <taxon>Bacteria</taxon>
        <taxon>Pseudomonadati</taxon>
        <taxon>Pseudomonadota</taxon>
        <taxon>Betaproteobacteria</taxon>
        <taxon>Rhodocyclales</taxon>
        <taxon>Zoogloeaceae</taxon>
        <taxon>Thauera</taxon>
    </lineage>
</organism>
<feature type="compositionally biased region" description="Basic and acidic residues" evidence="1">
    <location>
        <begin position="172"/>
        <end position="182"/>
    </location>
</feature>
<dbReference type="OrthoDB" id="9789585at2"/>
<sequence length="182" mass="20195">MKRLLIAAAIGFASLTAHAVDMPISAEEAYAKIQLADKDVLLVDVRDPVEIMFVGFTDAVHVNVPYLMVDRTQWNAERGVFRLYQNPDFAAQIKAELDKRGMSADAEVITMCRSGSERGEPSAAFLRANGFPNARFVVNGFQGSAIKDGPQAGFRTQNGWQNSGLPWSPKMNPEKMYRLDKR</sequence>
<dbReference type="eggNOG" id="COG0607">
    <property type="taxonomic scope" value="Bacteria"/>
</dbReference>
<accession>S9ZRQ0</accession>
<dbReference type="Pfam" id="PF00581">
    <property type="entry name" value="Rhodanese"/>
    <property type="match status" value="1"/>
</dbReference>
<keyword evidence="5" id="KW-1185">Reference proteome</keyword>
<feature type="chain" id="PRO_5004573729" description="Rhodanese domain-containing protein" evidence="2">
    <location>
        <begin position="20"/>
        <end position="182"/>
    </location>
</feature>
<feature type="region of interest" description="Disordered" evidence="1">
    <location>
        <begin position="155"/>
        <end position="182"/>
    </location>
</feature>
<dbReference type="SMART" id="SM00450">
    <property type="entry name" value="RHOD"/>
    <property type="match status" value="1"/>
</dbReference>
<name>S9ZRQ0_9RHOO</name>
<evidence type="ECO:0000313" key="4">
    <source>
        <dbReference type="EMBL" id="EPZ16192.1"/>
    </source>
</evidence>
<keyword evidence="2" id="KW-0732">Signal</keyword>
<dbReference type="Proteomes" id="UP000015455">
    <property type="component" value="Unassembled WGS sequence"/>
</dbReference>
<dbReference type="SUPFAM" id="SSF52821">
    <property type="entry name" value="Rhodanese/Cell cycle control phosphatase"/>
    <property type="match status" value="1"/>
</dbReference>
<evidence type="ECO:0000256" key="2">
    <source>
        <dbReference type="SAM" id="SignalP"/>
    </source>
</evidence>
<feature type="domain" description="Rhodanese" evidence="3">
    <location>
        <begin position="36"/>
        <end position="153"/>
    </location>
</feature>
<evidence type="ECO:0000256" key="1">
    <source>
        <dbReference type="SAM" id="MobiDB-lite"/>
    </source>
</evidence>
<reference evidence="4 5" key="1">
    <citation type="submission" date="2013-06" db="EMBL/GenBank/DDBJ databases">
        <title>Draft genome sequence of Thauera terpenica.</title>
        <authorList>
            <person name="Liu B."/>
            <person name="Frostegard A.H."/>
            <person name="Shapleigh J.P."/>
        </authorList>
    </citation>
    <scope>NUCLEOTIDE SEQUENCE [LARGE SCALE GENOMIC DNA]</scope>
    <source>
        <strain evidence="4 5">58Eu</strain>
    </source>
</reference>
<evidence type="ECO:0000259" key="3">
    <source>
        <dbReference type="PROSITE" id="PS50206"/>
    </source>
</evidence>
<dbReference type="RefSeq" id="WP_021249034.1">
    <property type="nucleotide sequence ID" value="NZ_ATJV01000048.1"/>
</dbReference>